<sequence length="108" mass="11992">MHFGFVDGLGIRSGGRVSENAKRCVRCERRGGRRRGSVSVRDSGVVVRAVLRLNKTRVQAGKYDDEDEHGTKNSRSTEDIFIPAFTLTAIIGYGLIILYDFLKTSKSV</sequence>
<protein>
    <submittedName>
        <fullName evidence="2">Uncharacterized protein</fullName>
    </submittedName>
</protein>
<evidence type="ECO:0000313" key="2">
    <source>
        <dbReference type="EMBL" id="CAD8820130.1"/>
    </source>
</evidence>
<name>A0A7S1ERW7_9RHOD</name>
<keyword evidence="1" id="KW-1133">Transmembrane helix</keyword>
<organism evidence="2">
    <name type="scientific">Timspurckia oligopyrenoides</name>
    <dbReference type="NCBI Taxonomy" id="708627"/>
    <lineage>
        <taxon>Eukaryota</taxon>
        <taxon>Rhodophyta</taxon>
        <taxon>Bangiophyceae</taxon>
        <taxon>Porphyridiales</taxon>
        <taxon>Porphyridiaceae</taxon>
        <taxon>Timspurckia</taxon>
    </lineage>
</organism>
<evidence type="ECO:0000256" key="1">
    <source>
        <dbReference type="SAM" id="Phobius"/>
    </source>
</evidence>
<reference evidence="2" key="1">
    <citation type="submission" date="2021-01" db="EMBL/GenBank/DDBJ databases">
        <authorList>
            <person name="Corre E."/>
            <person name="Pelletier E."/>
            <person name="Niang G."/>
            <person name="Scheremetjew M."/>
            <person name="Finn R."/>
            <person name="Kale V."/>
            <person name="Holt S."/>
            <person name="Cochrane G."/>
            <person name="Meng A."/>
            <person name="Brown T."/>
            <person name="Cohen L."/>
        </authorList>
    </citation>
    <scope>NUCLEOTIDE SEQUENCE</scope>
    <source>
        <strain evidence="2">CCMP3278</strain>
    </source>
</reference>
<keyword evidence="1" id="KW-0472">Membrane</keyword>
<keyword evidence="1" id="KW-0812">Transmembrane</keyword>
<proteinExistence type="predicted"/>
<dbReference type="AlphaFoldDB" id="A0A7S1ERW7"/>
<feature type="transmembrane region" description="Helical" evidence="1">
    <location>
        <begin position="80"/>
        <end position="102"/>
    </location>
</feature>
<gene>
    <name evidence="2" type="ORF">TOLI1172_LOCUS4519</name>
</gene>
<dbReference type="EMBL" id="HBFP01006329">
    <property type="protein sequence ID" value="CAD8820130.1"/>
    <property type="molecule type" value="Transcribed_RNA"/>
</dbReference>
<accession>A0A7S1ERW7</accession>